<name>A0AA40EPL7_9PEZI</name>
<dbReference type="EMBL" id="JAUKUD010000005">
    <property type="protein sequence ID" value="KAK0743164.1"/>
    <property type="molecule type" value="Genomic_DNA"/>
</dbReference>
<comment type="caution">
    <text evidence="2">The sequence shown here is derived from an EMBL/GenBank/DDBJ whole genome shotgun (WGS) entry which is preliminary data.</text>
</comment>
<keyword evidence="3" id="KW-1185">Reference proteome</keyword>
<proteinExistence type="predicted"/>
<sequence length="380" mass="42170">MCVPVCRRRCWPLRLDSRALRGTLRRGTSSGCDCGQVQEAGLEHWLAGGGRDEGGTGVSRRSPECVLRGAVYVRMCVVCVYLRECWHVLDRSFAASPLHRPIHPSLHNARRRSGRPVFYRMGSAKDPDSSSFHARQTGKSGTGGSKTSKGSVAVMLLPLPLPGRLEIDHGNVGWAGRRLVLPPSSVSPFSHPATPKVWSLECRSVHISKRWNRGPSRPEDEPSTSLVAASRRDPVPFSSGFRTAGIDVRIRKKIRALGLSPTIHTLQVPQTPPSVRRAMTLCAPPCMSSARGCRLRRAAHHSGVLHPRRHCLQSGAVDLLVPRRRNGYIGVHWCIKDAMAVRHRPAGKDTTHRKSKQSRLICVNLVCWVNFEDELIRVHW</sequence>
<dbReference type="AlphaFoldDB" id="A0AA40EPL7"/>
<gene>
    <name evidence="2" type="ORF">B0T18DRAFT_177725</name>
</gene>
<organism evidence="2 3">
    <name type="scientific">Schizothecium vesticola</name>
    <dbReference type="NCBI Taxonomy" id="314040"/>
    <lineage>
        <taxon>Eukaryota</taxon>
        <taxon>Fungi</taxon>
        <taxon>Dikarya</taxon>
        <taxon>Ascomycota</taxon>
        <taxon>Pezizomycotina</taxon>
        <taxon>Sordariomycetes</taxon>
        <taxon>Sordariomycetidae</taxon>
        <taxon>Sordariales</taxon>
        <taxon>Schizotheciaceae</taxon>
        <taxon>Schizothecium</taxon>
    </lineage>
</organism>
<reference evidence="2" key="1">
    <citation type="submission" date="2023-06" db="EMBL/GenBank/DDBJ databases">
        <title>Genome-scale phylogeny and comparative genomics of the fungal order Sordariales.</title>
        <authorList>
            <consortium name="Lawrence Berkeley National Laboratory"/>
            <person name="Hensen N."/>
            <person name="Bonometti L."/>
            <person name="Westerberg I."/>
            <person name="Brannstrom I.O."/>
            <person name="Guillou S."/>
            <person name="Cros-Aarteil S."/>
            <person name="Calhoun S."/>
            <person name="Haridas S."/>
            <person name="Kuo A."/>
            <person name="Mondo S."/>
            <person name="Pangilinan J."/>
            <person name="Riley R."/>
            <person name="LaButti K."/>
            <person name="Andreopoulos B."/>
            <person name="Lipzen A."/>
            <person name="Chen C."/>
            <person name="Yanf M."/>
            <person name="Daum C."/>
            <person name="Ng V."/>
            <person name="Clum A."/>
            <person name="Steindorff A."/>
            <person name="Ohm R."/>
            <person name="Martin F."/>
            <person name="Silar P."/>
            <person name="Natvig D."/>
            <person name="Lalanne C."/>
            <person name="Gautier V."/>
            <person name="Ament-velasquez S.L."/>
            <person name="Kruys A."/>
            <person name="Hutchinson M.I."/>
            <person name="Powell A.J."/>
            <person name="Barry K."/>
            <person name="Miller A.N."/>
            <person name="Grigoriev I.V."/>
            <person name="Debuchy R."/>
            <person name="Gladieux P."/>
            <person name="Thoren M.H."/>
            <person name="Johannesson H."/>
        </authorList>
    </citation>
    <scope>NUCLEOTIDE SEQUENCE</scope>
    <source>
        <strain evidence="2">SMH3187-1</strain>
    </source>
</reference>
<evidence type="ECO:0000313" key="2">
    <source>
        <dbReference type="EMBL" id="KAK0743164.1"/>
    </source>
</evidence>
<accession>A0AA40EPL7</accession>
<evidence type="ECO:0000256" key="1">
    <source>
        <dbReference type="SAM" id="MobiDB-lite"/>
    </source>
</evidence>
<protein>
    <submittedName>
        <fullName evidence="2">Uncharacterized protein</fullName>
    </submittedName>
</protein>
<evidence type="ECO:0000313" key="3">
    <source>
        <dbReference type="Proteomes" id="UP001172155"/>
    </source>
</evidence>
<dbReference type="Proteomes" id="UP001172155">
    <property type="component" value="Unassembled WGS sequence"/>
</dbReference>
<feature type="region of interest" description="Disordered" evidence="1">
    <location>
        <begin position="119"/>
        <end position="149"/>
    </location>
</feature>